<dbReference type="Proteomes" id="UP000005239">
    <property type="component" value="Unassembled WGS sequence"/>
</dbReference>
<evidence type="ECO:0000256" key="1">
    <source>
        <dbReference type="SAM" id="MobiDB-lite"/>
    </source>
</evidence>
<feature type="compositionally biased region" description="Low complexity" evidence="1">
    <location>
        <begin position="165"/>
        <end position="185"/>
    </location>
</feature>
<feature type="region of interest" description="Disordered" evidence="1">
    <location>
        <begin position="141"/>
        <end position="203"/>
    </location>
</feature>
<reference evidence="3" key="1">
    <citation type="journal article" date="2008" name="Nat. Genet.">
        <title>The Pristionchus pacificus genome provides a unique perspective on nematode lifestyle and parasitism.</title>
        <authorList>
            <person name="Dieterich C."/>
            <person name="Clifton S.W."/>
            <person name="Schuster L.N."/>
            <person name="Chinwalla A."/>
            <person name="Delehaunty K."/>
            <person name="Dinkelacker I."/>
            <person name="Fulton L."/>
            <person name="Fulton R."/>
            <person name="Godfrey J."/>
            <person name="Minx P."/>
            <person name="Mitreva M."/>
            <person name="Roeseler W."/>
            <person name="Tian H."/>
            <person name="Witte H."/>
            <person name="Yang S.P."/>
            <person name="Wilson R.K."/>
            <person name="Sommer R.J."/>
        </authorList>
    </citation>
    <scope>NUCLEOTIDE SEQUENCE [LARGE SCALE GENOMIC DNA]</scope>
    <source>
        <strain evidence="3">PS312</strain>
    </source>
</reference>
<accession>A0A8R1YQB8</accession>
<reference evidence="2" key="2">
    <citation type="submission" date="2022-06" db="UniProtKB">
        <authorList>
            <consortium name="EnsemblMetazoa"/>
        </authorList>
    </citation>
    <scope>IDENTIFICATION</scope>
    <source>
        <strain evidence="2">PS312</strain>
    </source>
</reference>
<feature type="compositionally biased region" description="Basic and acidic residues" evidence="1">
    <location>
        <begin position="145"/>
        <end position="164"/>
    </location>
</feature>
<evidence type="ECO:0000313" key="3">
    <source>
        <dbReference type="Proteomes" id="UP000005239"/>
    </source>
</evidence>
<keyword evidence="3" id="KW-1185">Reference proteome</keyword>
<proteinExistence type="predicted"/>
<accession>A0A2A6CWI9</accession>
<evidence type="ECO:0000313" key="2">
    <source>
        <dbReference type="EnsemblMetazoa" id="PPA33681.1"/>
    </source>
</evidence>
<dbReference type="AlphaFoldDB" id="A0A2A6CWI9"/>
<sequence>MSTTHSIHLFNSTKFFYLLHIDPQQPIPMWRVARHEIDDFFLDFHEELLSRVNMELDFDATAPFSDGIQYQDSFRGFSKKDQFLLTGHYLLLCFDIKEKIELERMDGNRREGLIILHNEITMFISLLYVIQKIIEPHGLFTPQDHNTRQCNQERADSAKLDRNRSISNSTSSSSGRSTPSDSGISSDDEIESKKEIDIESTDEDDFEAYSEEIHKMATNTSDLPPIHDCDWILEVLTKEKARRERLFDKFCEAEFMTEFPLSSTIIDTSVFYRLDAYQKMVKSRK</sequence>
<protein>
    <submittedName>
        <fullName evidence="2">Uncharacterized protein</fullName>
    </submittedName>
</protein>
<gene>
    <name evidence="2" type="primary">WBGene00272050</name>
</gene>
<organism evidence="2 3">
    <name type="scientific">Pristionchus pacificus</name>
    <name type="common">Parasitic nematode worm</name>
    <dbReference type="NCBI Taxonomy" id="54126"/>
    <lineage>
        <taxon>Eukaryota</taxon>
        <taxon>Metazoa</taxon>
        <taxon>Ecdysozoa</taxon>
        <taxon>Nematoda</taxon>
        <taxon>Chromadorea</taxon>
        <taxon>Rhabditida</taxon>
        <taxon>Rhabditina</taxon>
        <taxon>Diplogasteromorpha</taxon>
        <taxon>Diplogasteroidea</taxon>
        <taxon>Neodiplogasteridae</taxon>
        <taxon>Pristionchus</taxon>
    </lineage>
</organism>
<name>A0A2A6CWI9_PRIPA</name>
<dbReference type="EnsemblMetazoa" id="PPA33681.1">
    <property type="protein sequence ID" value="PPA33681.1"/>
    <property type="gene ID" value="WBGene00272050"/>
</dbReference>